<dbReference type="InterPro" id="IPR013113">
    <property type="entry name" value="SIP_FAD-bd"/>
</dbReference>
<dbReference type="GO" id="GO:0016491">
    <property type="term" value="F:oxidoreductase activity"/>
    <property type="evidence" value="ECO:0007669"/>
    <property type="project" value="InterPro"/>
</dbReference>
<dbReference type="AlphaFoldDB" id="A0A652YLW0"/>
<organism evidence="1">
    <name type="scientific">Nocardia globerula</name>
    <dbReference type="NCBI Taxonomy" id="1818"/>
    <lineage>
        <taxon>Bacteria</taxon>
        <taxon>Bacillati</taxon>
        <taxon>Actinomycetota</taxon>
        <taxon>Actinomycetes</taxon>
        <taxon>Mycobacteriales</taxon>
        <taxon>Nocardiaceae</taxon>
        <taxon>Nocardia</taxon>
    </lineage>
</organism>
<reference evidence="1" key="1">
    <citation type="submission" date="2019-07" db="EMBL/GenBank/DDBJ databases">
        <title>Genomic Encyclopedia of Type Strains, Phase IV (KMG-IV): sequencing the most valuable type-strain genomes for metagenomic binning, comparative biology and taxonomic classification.</title>
        <authorList>
            <person name="Goeker M."/>
        </authorList>
    </citation>
    <scope>NUCLEOTIDE SEQUENCE</scope>
    <source>
        <strain evidence="1">DSM 44596</strain>
    </source>
</reference>
<dbReference type="Gene3D" id="3.40.50.80">
    <property type="entry name" value="Nucleotide-binding domain of ferredoxin-NADP reductase (FNR) module"/>
    <property type="match status" value="1"/>
</dbReference>
<dbReference type="InterPro" id="IPR017927">
    <property type="entry name" value="FAD-bd_FR_type"/>
</dbReference>
<dbReference type="InterPro" id="IPR039261">
    <property type="entry name" value="FNR_nucleotide-bd"/>
</dbReference>
<dbReference type="Gene3D" id="2.40.30.10">
    <property type="entry name" value="Translation factors"/>
    <property type="match status" value="1"/>
</dbReference>
<dbReference type="PANTHER" id="PTHR30157">
    <property type="entry name" value="FERRIC REDUCTASE, NADPH-DEPENDENT"/>
    <property type="match status" value="1"/>
</dbReference>
<dbReference type="InterPro" id="IPR017938">
    <property type="entry name" value="Riboflavin_synthase-like_b-brl"/>
</dbReference>
<comment type="caution">
    <text evidence="1">The sequence shown here is derived from an EMBL/GenBank/DDBJ whole genome shotgun (WGS) entry which is preliminary data.</text>
</comment>
<protein>
    <submittedName>
        <fullName evidence="1">NADPH-dependent ferric siderophore reductase</fullName>
    </submittedName>
</protein>
<gene>
    <name evidence="1" type="ORF">FNL38_106265</name>
</gene>
<dbReference type="InterPro" id="IPR007037">
    <property type="entry name" value="SIP_rossman_dom"/>
</dbReference>
<sequence>MPVTTPSRRLDLPIVLRELTVLRTVEVTPRMRRITVGGEQLGTFQSGEFSVAEFRTEGADDYVKIFLPEEGSAAPVLPEQHDGHLHWPKRPAPVARSYTVRRFDAEAGELDLDFVLHGHGIAGNWARNAKPGDTLHLAGPKVSTIPPIGADWWLLAGDETALPAIARYVEEHDGSVPLYVAVLVDGPAEEQRELPGVTWVHRRDGISDARLLADAARTLGPSTGAGWMWIAGEASIVRELRATAKQLGVTKDLLDASGYWRVQVGDGPLARVRTLRDKAVESLENRRREHA</sequence>
<accession>A0A652YLW0</accession>
<proteinExistence type="predicted"/>
<dbReference type="CDD" id="cd06193">
    <property type="entry name" value="siderophore_interacting"/>
    <property type="match status" value="1"/>
</dbReference>
<evidence type="ECO:0000313" key="1">
    <source>
        <dbReference type="EMBL" id="TYQ02445.1"/>
    </source>
</evidence>
<dbReference type="InterPro" id="IPR039374">
    <property type="entry name" value="SIP_fam"/>
</dbReference>
<dbReference type="PROSITE" id="PS51384">
    <property type="entry name" value="FAD_FR"/>
    <property type="match status" value="1"/>
</dbReference>
<dbReference type="PANTHER" id="PTHR30157:SF0">
    <property type="entry name" value="NADPH-DEPENDENT FERRIC-CHELATE REDUCTASE"/>
    <property type="match status" value="1"/>
</dbReference>
<dbReference type="EMBL" id="VNIQ01000006">
    <property type="protein sequence ID" value="TYQ02445.1"/>
    <property type="molecule type" value="Genomic_DNA"/>
</dbReference>
<name>A0A652YLW0_NOCGL</name>
<dbReference type="SUPFAM" id="SSF63380">
    <property type="entry name" value="Riboflavin synthase domain-like"/>
    <property type="match status" value="1"/>
</dbReference>
<dbReference type="Pfam" id="PF08021">
    <property type="entry name" value="FAD_binding_9"/>
    <property type="match status" value="1"/>
</dbReference>
<dbReference type="Pfam" id="PF04954">
    <property type="entry name" value="SIP"/>
    <property type="match status" value="1"/>
</dbReference>